<gene>
    <name evidence="2" type="ORF">FRX48_07120</name>
</gene>
<evidence type="ECO:0000256" key="1">
    <source>
        <dbReference type="SAM" id="MobiDB-lite"/>
    </source>
</evidence>
<proteinExistence type="predicted"/>
<sequence length="223" mass="24243">MPYRRASQSTSTSSFKAPSLISRKKAPTPNPTNILPSALSPTTATMHISGLAMTAALCITSTLSMSIANPRPNPHLPARGPSPSNSPALMLRAGPDPWWYTVPGTTVGMTGTVQRSIGRVAFLALVRAATTYLENFVGHYHNENDLIQEGAFQYIYSAGGNTPLILLENANNHQLTWQVVKTVVEALVNVPELQNRYETTFKIYDGRNQVGKGTLKWMTSGRS</sequence>
<evidence type="ECO:0000313" key="3">
    <source>
        <dbReference type="Proteomes" id="UP000324767"/>
    </source>
</evidence>
<protein>
    <submittedName>
        <fullName evidence="2">Uncharacterized protein</fullName>
    </submittedName>
</protein>
<feature type="region of interest" description="Disordered" evidence="1">
    <location>
        <begin position="1"/>
        <end position="38"/>
    </location>
</feature>
<dbReference type="AlphaFoldDB" id="A0A5M8PH97"/>
<reference evidence="2 3" key="1">
    <citation type="submission" date="2019-09" db="EMBL/GenBank/DDBJ databases">
        <title>The hologenome of the rock-dwelling lichen Lasallia pustulata.</title>
        <authorList>
            <person name="Greshake Tzovaras B."/>
            <person name="Segers F."/>
            <person name="Bicker A."/>
            <person name="Dal Grande F."/>
            <person name="Otte J."/>
            <person name="Hankeln T."/>
            <person name="Schmitt I."/>
            <person name="Ebersberger I."/>
        </authorList>
    </citation>
    <scope>NUCLEOTIDE SEQUENCE [LARGE SCALE GENOMIC DNA]</scope>
    <source>
        <strain evidence="2">A1-1</strain>
    </source>
</reference>
<comment type="caution">
    <text evidence="2">The sequence shown here is derived from an EMBL/GenBank/DDBJ whole genome shotgun (WGS) entry which is preliminary data.</text>
</comment>
<dbReference type="EMBL" id="VXIT01000012">
    <property type="protein sequence ID" value="KAA6408777.1"/>
    <property type="molecule type" value="Genomic_DNA"/>
</dbReference>
<name>A0A5M8PH97_9LECA</name>
<dbReference type="OrthoDB" id="5482756at2759"/>
<feature type="compositionally biased region" description="Polar residues" evidence="1">
    <location>
        <begin position="1"/>
        <end position="16"/>
    </location>
</feature>
<evidence type="ECO:0000313" key="2">
    <source>
        <dbReference type="EMBL" id="KAA6408777.1"/>
    </source>
</evidence>
<organism evidence="2 3">
    <name type="scientific">Lasallia pustulata</name>
    <dbReference type="NCBI Taxonomy" id="136370"/>
    <lineage>
        <taxon>Eukaryota</taxon>
        <taxon>Fungi</taxon>
        <taxon>Dikarya</taxon>
        <taxon>Ascomycota</taxon>
        <taxon>Pezizomycotina</taxon>
        <taxon>Lecanoromycetes</taxon>
        <taxon>OSLEUM clade</taxon>
        <taxon>Umbilicariomycetidae</taxon>
        <taxon>Umbilicariales</taxon>
        <taxon>Umbilicariaceae</taxon>
        <taxon>Lasallia</taxon>
    </lineage>
</organism>
<accession>A0A5M8PH97</accession>
<dbReference type="Proteomes" id="UP000324767">
    <property type="component" value="Unassembled WGS sequence"/>
</dbReference>